<evidence type="ECO:0000256" key="15">
    <source>
        <dbReference type="PROSITE-ProRule" id="PRU00560"/>
    </source>
</evidence>
<evidence type="ECO:0000256" key="3">
    <source>
        <dbReference type="ARBA" id="ARBA00022763"/>
    </source>
</evidence>
<dbReference type="Pfam" id="PF12705">
    <property type="entry name" value="PDDEXK_1"/>
    <property type="match status" value="1"/>
</dbReference>
<keyword evidence="2 15" id="KW-0547">Nucleotide-binding</keyword>
<dbReference type="GO" id="GO:0000725">
    <property type="term" value="P:recombinational repair"/>
    <property type="evidence" value="ECO:0007669"/>
    <property type="project" value="TreeGrafter"/>
</dbReference>
<evidence type="ECO:0000313" key="19">
    <source>
        <dbReference type="EMBL" id="GHF16706.1"/>
    </source>
</evidence>
<evidence type="ECO:0000256" key="14">
    <source>
        <dbReference type="ARBA" id="ARBA00048988"/>
    </source>
</evidence>
<dbReference type="InterPro" id="IPR038726">
    <property type="entry name" value="PDDEXK_AddAB-type"/>
</dbReference>
<dbReference type="GO" id="GO:0004527">
    <property type="term" value="F:exonuclease activity"/>
    <property type="evidence" value="ECO:0007669"/>
    <property type="project" value="UniProtKB-KW"/>
</dbReference>
<evidence type="ECO:0000256" key="6">
    <source>
        <dbReference type="ARBA" id="ARBA00022839"/>
    </source>
</evidence>
<dbReference type="Pfam" id="PF00580">
    <property type="entry name" value="UvrD-helicase"/>
    <property type="match status" value="1"/>
</dbReference>
<dbReference type="RefSeq" id="WP_191250326.1">
    <property type="nucleotide sequence ID" value="NZ_BNCI01000001.1"/>
</dbReference>
<dbReference type="GO" id="GO:0003677">
    <property type="term" value="F:DNA binding"/>
    <property type="evidence" value="ECO:0007669"/>
    <property type="project" value="UniProtKB-KW"/>
</dbReference>
<dbReference type="InterPro" id="IPR011335">
    <property type="entry name" value="Restrct_endonuc-II-like"/>
</dbReference>
<dbReference type="GO" id="GO:0005524">
    <property type="term" value="F:ATP binding"/>
    <property type="evidence" value="ECO:0007669"/>
    <property type="project" value="UniProtKB-UniRule"/>
</dbReference>
<keyword evidence="20" id="KW-1185">Reference proteome</keyword>
<dbReference type="Gene3D" id="3.40.50.300">
    <property type="entry name" value="P-loop containing nucleotide triphosphate hydrolases"/>
    <property type="match status" value="4"/>
</dbReference>
<dbReference type="GO" id="GO:0005829">
    <property type="term" value="C:cytosol"/>
    <property type="evidence" value="ECO:0007669"/>
    <property type="project" value="TreeGrafter"/>
</dbReference>
<evidence type="ECO:0000256" key="16">
    <source>
        <dbReference type="SAM" id="MobiDB-lite"/>
    </source>
</evidence>
<dbReference type="AlphaFoldDB" id="A0A919AMS5"/>
<comment type="catalytic activity">
    <reaction evidence="14">
        <text>ATP + H2O = ADP + phosphate + H(+)</text>
        <dbReference type="Rhea" id="RHEA:13065"/>
        <dbReference type="ChEBI" id="CHEBI:15377"/>
        <dbReference type="ChEBI" id="CHEBI:15378"/>
        <dbReference type="ChEBI" id="CHEBI:30616"/>
        <dbReference type="ChEBI" id="CHEBI:43474"/>
        <dbReference type="ChEBI" id="CHEBI:456216"/>
        <dbReference type="EC" id="5.6.2.4"/>
    </reaction>
</comment>
<dbReference type="PANTHER" id="PTHR11070">
    <property type="entry name" value="UVRD / RECB / PCRA DNA HELICASE FAMILY MEMBER"/>
    <property type="match status" value="1"/>
</dbReference>
<dbReference type="SUPFAM" id="SSF52980">
    <property type="entry name" value="Restriction endonuclease-like"/>
    <property type="match status" value="1"/>
</dbReference>
<evidence type="ECO:0000259" key="17">
    <source>
        <dbReference type="PROSITE" id="PS51198"/>
    </source>
</evidence>
<dbReference type="EC" id="5.6.2.4" evidence="12"/>
<evidence type="ECO:0000256" key="1">
    <source>
        <dbReference type="ARBA" id="ARBA00022722"/>
    </source>
</evidence>
<evidence type="ECO:0000256" key="7">
    <source>
        <dbReference type="ARBA" id="ARBA00022840"/>
    </source>
</evidence>
<dbReference type="InterPro" id="IPR000212">
    <property type="entry name" value="DNA_helicase_UvrD/REP"/>
</dbReference>
<comment type="caution">
    <text evidence="19">The sequence shown here is derived from an EMBL/GenBank/DDBJ whole genome shotgun (WGS) entry which is preliminary data.</text>
</comment>
<dbReference type="PROSITE" id="PS51198">
    <property type="entry name" value="UVRD_HELICASE_ATP_BIND"/>
    <property type="match status" value="1"/>
</dbReference>
<dbReference type="EMBL" id="BNCI01000001">
    <property type="protein sequence ID" value="GHF16706.1"/>
    <property type="molecule type" value="Genomic_DNA"/>
</dbReference>
<feature type="binding site" evidence="15">
    <location>
        <begin position="27"/>
        <end position="34"/>
    </location>
    <ligand>
        <name>ATP</name>
        <dbReference type="ChEBI" id="CHEBI:30616"/>
    </ligand>
</feature>
<organism evidence="19 20">
    <name type="scientific">Kordiimonas sediminis</name>
    <dbReference type="NCBI Taxonomy" id="1735581"/>
    <lineage>
        <taxon>Bacteria</taxon>
        <taxon>Pseudomonadati</taxon>
        <taxon>Pseudomonadota</taxon>
        <taxon>Alphaproteobacteria</taxon>
        <taxon>Kordiimonadales</taxon>
        <taxon>Kordiimonadaceae</taxon>
        <taxon>Kordiimonas</taxon>
    </lineage>
</organism>
<dbReference type="SUPFAM" id="SSF52540">
    <property type="entry name" value="P-loop containing nucleoside triphosphate hydrolases"/>
    <property type="match status" value="1"/>
</dbReference>
<dbReference type="Pfam" id="PF13361">
    <property type="entry name" value="UvrD_C"/>
    <property type="match status" value="1"/>
</dbReference>
<proteinExistence type="predicted"/>
<dbReference type="NCBIfam" id="TIGR02784">
    <property type="entry name" value="addA_alphas"/>
    <property type="match status" value="1"/>
</dbReference>
<keyword evidence="4 15" id="KW-0378">Hydrolase</keyword>
<evidence type="ECO:0000256" key="12">
    <source>
        <dbReference type="ARBA" id="ARBA00034808"/>
    </source>
</evidence>
<dbReference type="Proteomes" id="UP000630923">
    <property type="component" value="Unassembled WGS sequence"/>
</dbReference>
<dbReference type="PANTHER" id="PTHR11070:SF2">
    <property type="entry name" value="ATP-DEPENDENT DNA HELICASE SRS2"/>
    <property type="match status" value="1"/>
</dbReference>
<gene>
    <name evidence="19" type="ORF">GCM10017044_08790</name>
</gene>
<evidence type="ECO:0000256" key="5">
    <source>
        <dbReference type="ARBA" id="ARBA00022806"/>
    </source>
</evidence>
<sequence>MTATSKPRMTAHQVLATDPGLTAFVGASAGTGKTHVLTARVLRLMLTGTRPENILCLTYTKAAAAEMTNRIYAELGSWVSMPDDQLVAEINRRTEEIADADMVILARQLFARVLDIHGGMKIQTFHSFCQSLLGRFPLEANISPGFGGMEEAEAREIMAHARDEMLAGVGDGKNEPLRKAVATVAGLVSEQTFDEIFDRLSFLEQDIRRLQQKTHAVGGLADAALEATIFKALDLNPGVTEEDLLADACSEDSFDRPALMHLMTCLLGGNAGEKDRGQQMADFLSAEGVARLQALDAYMQVFLTGTFGPRKSVALKKTLTIFPEILDTIEAEQSRLLAVRRKIVKARVARATHAVLTLAMTQMVLYSNVKTTRGLLDFDDMIEKTVGLLSTNGIAPWVLYKLDDKIDHILVDEAQDTNPDQWTVVETLAAEFFAGSGARDQVRTIFAVGDEKQSIFSFQKADPREFVAARDRVFERAEAADLSVDAVPLNLSFRSGEAVLSLVDQVFHAQGAAASGLVFRGEEIRHDFTRKGHGGLVELWPLEAPRQEEEAEEETPWTPPTVQEDADDAEERCAARVADKIEAIIASGQYMPAKGRTIKAGDIMVLVRSRSKFVDHLVRHLKRRAIPVAGKDRMVLTDELPVEDLIALGRFTLLPEDDLTLATVLKGPFVGFDEDQLFSLAYGRDGSLWHALNQKAEADAGCQTALNWLRRHLNLVDQVTPFEFYSHLLTAEQGRASLVKRLGDDIHDPVDEFLAEALRYESAGTPSMQGFLHFVSSSTAVVKRDMEAQADSVRIMTVHSSKGLQAPIVFLAGTTSVPRAAKEGRILTFRDENGTPIPLWTSGVGSELPFVDSLKTQMKNDLMAEYQRLLYVALTRAEDHLYVAGWQGSKTPPEGCWAELIEAGFERLGAEHITLADGRTVMRYVVDHKAEKKEPKPEDFAPPTEPALMVPAWASAVMPAEPSPPKPLTPSRPDDEEPAVISPLQRKLDVRFTRGILIHSLLEWLPEVAEDARDHAARAYADRHGKDLSDADREGAITEAFAIMNDAVFGPIFGEGSQAEVPITGVIGSRVISGQIDRLCVQPDEVLIVDYKTNRPPPSDPSLVSPAYVKQMALYRLALQDIYPGRKIRAALLWTHRARLMELPDSLLDAAAVGLGA</sequence>
<feature type="domain" description="UvrD-like helicase C-terminal" evidence="18">
    <location>
        <begin position="530"/>
        <end position="803"/>
    </location>
</feature>
<evidence type="ECO:0000256" key="8">
    <source>
        <dbReference type="ARBA" id="ARBA00023125"/>
    </source>
</evidence>
<evidence type="ECO:0000256" key="2">
    <source>
        <dbReference type="ARBA" id="ARBA00022741"/>
    </source>
</evidence>
<dbReference type="Gene3D" id="3.90.320.10">
    <property type="match status" value="1"/>
</dbReference>
<keyword evidence="1" id="KW-0540">Nuclease</keyword>
<dbReference type="PROSITE" id="PS51217">
    <property type="entry name" value="UVRD_HELICASE_CTER"/>
    <property type="match status" value="1"/>
</dbReference>
<reference evidence="19" key="1">
    <citation type="journal article" date="2014" name="Int. J. Syst. Evol. Microbiol.">
        <title>Complete genome sequence of Corynebacterium casei LMG S-19264T (=DSM 44701T), isolated from a smear-ripened cheese.</title>
        <authorList>
            <consortium name="US DOE Joint Genome Institute (JGI-PGF)"/>
            <person name="Walter F."/>
            <person name="Albersmeier A."/>
            <person name="Kalinowski J."/>
            <person name="Ruckert C."/>
        </authorList>
    </citation>
    <scope>NUCLEOTIDE SEQUENCE</scope>
    <source>
        <strain evidence="19">KCTC 42590</strain>
    </source>
</reference>
<feature type="region of interest" description="Disordered" evidence="16">
    <location>
        <begin position="545"/>
        <end position="565"/>
    </location>
</feature>
<evidence type="ECO:0000256" key="4">
    <source>
        <dbReference type="ARBA" id="ARBA00022801"/>
    </source>
</evidence>
<protein>
    <recommendedName>
        <fullName evidence="12">DNA 3'-5' helicase</fullName>
        <ecNumber evidence="12">5.6.2.4</ecNumber>
    </recommendedName>
    <alternativeName>
        <fullName evidence="13">DNA 3'-5' helicase II</fullName>
    </alternativeName>
</protein>
<evidence type="ECO:0000256" key="13">
    <source>
        <dbReference type="ARBA" id="ARBA00034923"/>
    </source>
</evidence>
<reference evidence="19" key="2">
    <citation type="submission" date="2020-09" db="EMBL/GenBank/DDBJ databases">
        <authorList>
            <person name="Sun Q."/>
            <person name="Kim S."/>
        </authorList>
    </citation>
    <scope>NUCLEOTIDE SEQUENCE</scope>
    <source>
        <strain evidence="19">KCTC 42590</strain>
    </source>
</reference>
<keyword evidence="10" id="KW-0413">Isomerase</keyword>
<feature type="region of interest" description="Disordered" evidence="16">
    <location>
        <begin position="959"/>
        <end position="980"/>
    </location>
</feature>
<keyword evidence="3" id="KW-0227">DNA damage</keyword>
<evidence type="ECO:0000256" key="9">
    <source>
        <dbReference type="ARBA" id="ARBA00023204"/>
    </source>
</evidence>
<evidence type="ECO:0000256" key="11">
    <source>
        <dbReference type="ARBA" id="ARBA00034617"/>
    </source>
</evidence>
<keyword evidence="5 15" id="KW-0347">Helicase</keyword>
<evidence type="ECO:0000259" key="18">
    <source>
        <dbReference type="PROSITE" id="PS51217"/>
    </source>
</evidence>
<comment type="catalytic activity">
    <reaction evidence="11">
        <text>Couples ATP hydrolysis with the unwinding of duplex DNA by translocating in the 3'-5' direction.</text>
        <dbReference type="EC" id="5.6.2.4"/>
    </reaction>
</comment>
<keyword evidence="6" id="KW-0269">Exonuclease</keyword>
<keyword evidence="9" id="KW-0234">DNA repair</keyword>
<feature type="compositionally biased region" description="Pro residues" evidence="16">
    <location>
        <begin position="961"/>
        <end position="970"/>
    </location>
</feature>
<dbReference type="Gene3D" id="1.10.486.10">
    <property type="entry name" value="PCRA, domain 4"/>
    <property type="match status" value="1"/>
</dbReference>
<keyword evidence="8" id="KW-0238">DNA-binding</keyword>
<dbReference type="InterPro" id="IPR027417">
    <property type="entry name" value="P-loop_NTPase"/>
</dbReference>
<dbReference type="GO" id="GO:0033202">
    <property type="term" value="C:DNA helicase complex"/>
    <property type="evidence" value="ECO:0007669"/>
    <property type="project" value="TreeGrafter"/>
</dbReference>
<dbReference type="InterPro" id="IPR011604">
    <property type="entry name" value="PDDEXK-like_dom_sf"/>
</dbReference>
<accession>A0A919AMS5</accession>
<evidence type="ECO:0000313" key="20">
    <source>
        <dbReference type="Proteomes" id="UP000630923"/>
    </source>
</evidence>
<dbReference type="InterPro" id="IPR014151">
    <property type="entry name" value="DNA_helicase_AddA"/>
</dbReference>
<feature type="domain" description="UvrD-like helicase ATP-binding" evidence="17">
    <location>
        <begin position="6"/>
        <end position="496"/>
    </location>
</feature>
<keyword evidence="7 15" id="KW-0067">ATP-binding</keyword>
<dbReference type="GO" id="GO:0043138">
    <property type="term" value="F:3'-5' DNA helicase activity"/>
    <property type="evidence" value="ECO:0007669"/>
    <property type="project" value="UniProtKB-EC"/>
</dbReference>
<dbReference type="InterPro" id="IPR014016">
    <property type="entry name" value="UvrD-like_ATP-bd"/>
</dbReference>
<name>A0A919AMS5_9PROT</name>
<evidence type="ECO:0000256" key="10">
    <source>
        <dbReference type="ARBA" id="ARBA00023235"/>
    </source>
</evidence>
<dbReference type="InterPro" id="IPR014017">
    <property type="entry name" value="DNA_helicase_UvrD-like_C"/>
</dbReference>